<accession>A0ABY6ZQW0</accession>
<dbReference type="RefSeq" id="WP_268008385.1">
    <property type="nucleotide sequence ID" value="NZ_BSUT01000001.1"/>
</dbReference>
<evidence type="ECO:0008006" key="3">
    <source>
        <dbReference type="Google" id="ProtNLM"/>
    </source>
</evidence>
<dbReference type="Proteomes" id="UP001164761">
    <property type="component" value="Chromosome"/>
</dbReference>
<organism evidence="1 2">
    <name type="scientific">Alicyclobacillus fastidiosus</name>
    <dbReference type="NCBI Taxonomy" id="392011"/>
    <lineage>
        <taxon>Bacteria</taxon>
        <taxon>Bacillati</taxon>
        <taxon>Bacillota</taxon>
        <taxon>Bacilli</taxon>
        <taxon>Bacillales</taxon>
        <taxon>Alicyclobacillaceae</taxon>
        <taxon>Alicyclobacillus</taxon>
    </lineage>
</organism>
<evidence type="ECO:0000313" key="2">
    <source>
        <dbReference type="Proteomes" id="UP001164761"/>
    </source>
</evidence>
<name>A0ABY6ZQW0_9BACL</name>
<gene>
    <name evidence="1" type="ORF">NZD89_03945</name>
</gene>
<sequence>MLSLEDTIRKMVDLGVGFMSLSREKVAESARLWAEKRNLTPEQTRAFVQELVERGEQGRTELQNSIQEQVQKTMERLGIRAETDSIQSELSSLRLTVAHLRARIEALEAKVGTEADGAGTENERD</sequence>
<protein>
    <recommendedName>
        <fullName evidence="3">Polyhydroxyalkanoate synthesis regulator phasin</fullName>
    </recommendedName>
</protein>
<proteinExistence type="predicted"/>
<evidence type="ECO:0000313" key="1">
    <source>
        <dbReference type="EMBL" id="WAH44501.1"/>
    </source>
</evidence>
<dbReference type="EMBL" id="CP104067">
    <property type="protein sequence ID" value="WAH44501.1"/>
    <property type="molecule type" value="Genomic_DNA"/>
</dbReference>
<keyword evidence="2" id="KW-1185">Reference proteome</keyword>
<reference evidence="1" key="1">
    <citation type="submission" date="2022-08" db="EMBL/GenBank/DDBJ databases">
        <title>Alicyclobacillus fastidiosus DSM 17978, complete genome.</title>
        <authorList>
            <person name="Wang Q."/>
            <person name="Cai R."/>
            <person name="Wang Z."/>
        </authorList>
    </citation>
    <scope>NUCLEOTIDE SEQUENCE</scope>
    <source>
        <strain evidence="1">DSM 17978</strain>
    </source>
</reference>